<keyword evidence="2" id="KW-1185">Reference proteome</keyword>
<proteinExistence type="predicted"/>
<reference evidence="1" key="1">
    <citation type="journal article" date="2023" name="Science">
        <title>Genome structures resolve the early diversification of teleost fishes.</title>
        <authorList>
            <person name="Parey E."/>
            <person name="Louis A."/>
            <person name="Montfort J."/>
            <person name="Bouchez O."/>
            <person name="Roques C."/>
            <person name="Iampietro C."/>
            <person name="Lluch J."/>
            <person name="Castinel A."/>
            <person name="Donnadieu C."/>
            <person name="Desvignes T."/>
            <person name="Floi Bucao C."/>
            <person name="Jouanno E."/>
            <person name="Wen M."/>
            <person name="Mejri S."/>
            <person name="Dirks R."/>
            <person name="Jansen H."/>
            <person name="Henkel C."/>
            <person name="Chen W.J."/>
            <person name="Zahm M."/>
            <person name="Cabau C."/>
            <person name="Klopp C."/>
            <person name="Thompson A.W."/>
            <person name="Robinson-Rechavi M."/>
            <person name="Braasch I."/>
            <person name="Lecointre G."/>
            <person name="Bobe J."/>
            <person name="Postlethwait J.H."/>
            <person name="Berthelot C."/>
            <person name="Roest Crollius H."/>
            <person name="Guiguen Y."/>
        </authorList>
    </citation>
    <scope>NUCLEOTIDE SEQUENCE</scope>
    <source>
        <strain evidence="1">WJC10195</strain>
    </source>
</reference>
<dbReference type="EMBL" id="JAINUF010000002">
    <property type="protein sequence ID" value="KAJ8374188.1"/>
    <property type="molecule type" value="Genomic_DNA"/>
</dbReference>
<dbReference type="Proteomes" id="UP001152622">
    <property type="component" value="Chromosome 2"/>
</dbReference>
<evidence type="ECO:0000313" key="1">
    <source>
        <dbReference type="EMBL" id="KAJ8374188.1"/>
    </source>
</evidence>
<protein>
    <submittedName>
        <fullName evidence="1">Uncharacterized protein</fullName>
    </submittedName>
</protein>
<sequence>MLQTWLRPLLHHVGIRRLGQEDCGCPLDQGESLSRPDGDSPAKATANKELLCGPAGQTAQPGFHARSWTWILR</sequence>
<name>A0A9Q1G376_SYNKA</name>
<accession>A0A9Q1G376</accession>
<gene>
    <name evidence="1" type="ORF">SKAU_G00047680</name>
</gene>
<comment type="caution">
    <text evidence="1">The sequence shown here is derived from an EMBL/GenBank/DDBJ whole genome shotgun (WGS) entry which is preliminary data.</text>
</comment>
<dbReference type="AlphaFoldDB" id="A0A9Q1G376"/>
<evidence type="ECO:0000313" key="2">
    <source>
        <dbReference type="Proteomes" id="UP001152622"/>
    </source>
</evidence>
<organism evidence="1 2">
    <name type="scientific">Synaphobranchus kaupii</name>
    <name type="common">Kaup's arrowtooth eel</name>
    <dbReference type="NCBI Taxonomy" id="118154"/>
    <lineage>
        <taxon>Eukaryota</taxon>
        <taxon>Metazoa</taxon>
        <taxon>Chordata</taxon>
        <taxon>Craniata</taxon>
        <taxon>Vertebrata</taxon>
        <taxon>Euteleostomi</taxon>
        <taxon>Actinopterygii</taxon>
        <taxon>Neopterygii</taxon>
        <taxon>Teleostei</taxon>
        <taxon>Anguilliformes</taxon>
        <taxon>Synaphobranchidae</taxon>
        <taxon>Synaphobranchus</taxon>
    </lineage>
</organism>